<keyword evidence="6 7" id="KW-0472">Membrane</keyword>
<feature type="transmembrane region" description="Helical" evidence="7">
    <location>
        <begin position="7"/>
        <end position="26"/>
    </location>
</feature>
<sequence>MKRGFELACLIALDTLAYYVSLLGAWSVRRWLTPVFYDGGTLDYSLSYYAQLWWIPVIYVFFIAHQQTYTARLPFWDETKKLFHALTLAFIVFMAVVMLGRVYEMLSSAVLVMLWVMSMFIFPVFHLYGKKFLFQLGICREKVLILGAGRAGGLIAQWLERERHIGYDVVGFLDDKKEKTGQFISGKKVFGRVRHYTRFVRELAIDTIIIAMPSMGAEKTSAMAYEIQQRVKHTLVVPDLYGVAMLNTQMLHLFYEELFLLRVRNNLKSLPNRFVKRFFDVSVTLALSPVWLALMAVIVALIKLESPGGGAVICSSVRLGMDGRPFRCFNFRCTTDGRLTRVGRFLEKTSLDELSQLLNVLRGDMSLIGPRPYLLNEVNAVQDSIDAITRVAPGITGLWQVSHRENDTYEDRIRLDIWYIMNWSLWLDLFILSRTMAVVFSIKKGEQKDD</sequence>
<evidence type="ECO:0000256" key="2">
    <source>
        <dbReference type="ARBA" id="ARBA00006464"/>
    </source>
</evidence>
<dbReference type="RefSeq" id="WP_218253116.1">
    <property type="nucleotide sequence ID" value="NZ_JABXWD010000267.1"/>
</dbReference>
<feature type="transmembrane region" description="Helical" evidence="7">
    <location>
        <begin position="278"/>
        <end position="302"/>
    </location>
</feature>
<evidence type="ECO:0000256" key="4">
    <source>
        <dbReference type="ARBA" id="ARBA00022692"/>
    </source>
</evidence>
<dbReference type="Proteomes" id="UP001196980">
    <property type="component" value="Unassembled WGS sequence"/>
</dbReference>
<accession>A0ABS6S247</accession>
<evidence type="ECO:0000256" key="5">
    <source>
        <dbReference type="ARBA" id="ARBA00022989"/>
    </source>
</evidence>
<evidence type="ECO:0000313" key="9">
    <source>
        <dbReference type="EMBL" id="MBV6342498.1"/>
    </source>
</evidence>
<feature type="domain" description="Bacterial sugar transferase" evidence="8">
    <location>
        <begin position="276"/>
        <end position="440"/>
    </location>
</feature>
<protein>
    <submittedName>
        <fullName evidence="9">Sugar transferase</fullName>
    </submittedName>
</protein>
<dbReference type="InterPro" id="IPR003362">
    <property type="entry name" value="Bact_transf"/>
</dbReference>
<dbReference type="Pfam" id="PF02397">
    <property type="entry name" value="Bac_transf"/>
    <property type="match status" value="1"/>
</dbReference>
<keyword evidence="4 7" id="KW-0812">Transmembrane</keyword>
<evidence type="ECO:0000256" key="1">
    <source>
        <dbReference type="ARBA" id="ARBA00004141"/>
    </source>
</evidence>
<reference evidence="9 10" key="1">
    <citation type="journal article" date="2020" name="J Geophys Res Biogeosci">
        <title>Magnetotaxis as an Adaptation to Enable Bacterial Shuttling of Microbial Sulfur and Sulfur Cycling Across Aquatic Oxic#Anoxic Interfaces.</title>
        <authorList>
            <person name="Li J."/>
            <person name="Liu P."/>
            <person name="Wang J."/>
            <person name="Roberts A.P."/>
            <person name="Pan Y."/>
        </authorList>
    </citation>
    <scope>NUCLEOTIDE SEQUENCE [LARGE SCALE GENOMIC DNA]</scope>
    <source>
        <strain evidence="9 10">MYR-1_YQ</strain>
    </source>
</reference>
<dbReference type="PANTHER" id="PTHR30576">
    <property type="entry name" value="COLANIC BIOSYNTHESIS UDP-GLUCOSE LIPID CARRIER TRANSFERASE"/>
    <property type="match status" value="1"/>
</dbReference>
<feature type="transmembrane region" description="Helical" evidence="7">
    <location>
        <begin position="46"/>
        <end position="64"/>
    </location>
</feature>
<evidence type="ECO:0000259" key="8">
    <source>
        <dbReference type="Pfam" id="PF02397"/>
    </source>
</evidence>
<dbReference type="NCBIfam" id="TIGR03025">
    <property type="entry name" value="EPS_sugtrans"/>
    <property type="match status" value="1"/>
</dbReference>
<evidence type="ECO:0000256" key="6">
    <source>
        <dbReference type="ARBA" id="ARBA00023136"/>
    </source>
</evidence>
<evidence type="ECO:0000256" key="7">
    <source>
        <dbReference type="SAM" id="Phobius"/>
    </source>
</evidence>
<dbReference type="Gene3D" id="3.40.50.720">
    <property type="entry name" value="NAD(P)-binding Rossmann-like Domain"/>
    <property type="match status" value="1"/>
</dbReference>
<dbReference type="Pfam" id="PF13727">
    <property type="entry name" value="CoA_binding_3"/>
    <property type="match status" value="1"/>
</dbReference>
<comment type="caution">
    <text evidence="9">The sequence shown here is derived from an EMBL/GenBank/DDBJ whole genome shotgun (WGS) entry which is preliminary data.</text>
</comment>
<dbReference type="GO" id="GO:0016740">
    <property type="term" value="F:transferase activity"/>
    <property type="evidence" value="ECO:0007669"/>
    <property type="project" value="UniProtKB-KW"/>
</dbReference>
<organism evidence="9 10">
    <name type="scientific">Candidatus Magnetobacterium casense</name>
    <dbReference type="NCBI Taxonomy" id="1455061"/>
    <lineage>
        <taxon>Bacteria</taxon>
        <taxon>Pseudomonadati</taxon>
        <taxon>Nitrospirota</taxon>
        <taxon>Thermodesulfovibrionia</taxon>
        <taxon>Thermodesulfovibrionales</taxon>
        <taxon>Candidatus Magnetobacteriaceae</taxon>
        <taxon>Candidatus Magnetobacterium</taxon>
    </lineage>
</organism>
<gene>
    <name evidence="9" type="ORF">HWQ67_12975</name>
</gene>
<keyword evidence="3 9" id="KW-0808">Transferase</keyword>
<feature type="transmembrane region" description="Helical" evidence="7">
    <location>
        <begin position="85"/>
        <end position="103"/>
    </location>
</feature>
<dbReference type="InterPro" id="IPR036291">
    <property type="entry name" value="NAD(P)-bd_dom_sf"/>
</dbReference>
<dbReference type="PANTHER" id="PTHR30576:SF0">
    <property type="entry name" value="UNDECAPRENYL-PHOSPHATE N-ACETYLGALACTOSAMINYL 1-PHOSPHATE TRANSFERASE-RELATED"/>
    <property type="match status" value="1"/>
</dbReference>
<dbReference type="SUPFAM" id="SSF51735">
    <property type="entry name" value="NAD(P)-binding Rossmann-fold domains"/>
    <property type="match status" value="1"/>
</dbReference>
<dbReference type="InterPro" id="IPR017475">
    <property type="entry name" value="EPS_sugar_tfrase"/>
</dbReference>
<evidence type="ECO:0000256" key="3">
    <source>
        <dbReference type="ARBA" id="ARBA00022679"/>
    </source>
</evidence>
<evidence type="ECO:0000313" key="10">
    <source>
        <dbReference type="Proteomes" id="UP001196980"/>
    </source>
</evidence>
<proteinExistence type="inferred from homology"/>
<feature type="transmembrane region" description="Helical" evidence="7">
    <location>
        <begin position="109"/>
        <end position="128"/>
    </location>
</feature>
<keyword evidence="10" id="KW-1185">Reference proteome</keyword>
<comment type="subcellular location">
    <subcellularLocation>
        <location evidence="1">Membrane</location>
        <topology evidence="1">Multi-pass membrane protein</topology>
    </subcellularLocation>
</comment>
<keyword evidence="5 7" id="KW-1133">Transmembrane helix</keyword>
<comment type="similarity">
    <text evidence="2">Belongs to the bacterial sugar transferase family.</text>
</comment>
<name>A0ABS6S247_9BACT</name>
<dbReference type="EMBL" id="JABXWD010000267">
    <property type="protein sequence ID" value="MBV6342498.1"/>
    <property type="molecule type" value="Genomic_DNA"/>
</dbReference>